<dbReference type="Pfam" id="PF13847">
    <property type="entry name" value="Methyltransf_31"/>
    <property type="match status" value="1"/>
</dbReference>
<evidence type="ECO:0000313" key="3">
    <source>
        <dbReference type="Proteomes" id="UP000001572"/>
    </source>
</evidence>
<dbReference type="InterPro" id="IPR025714">
    <property type="entry name" value="Methyltranfer_dom"/>
</dbReference>
<dbReference type="STRING" id="293826.Amet_1511"/>
<dbReference type="SUPFAM" id="SSF53335">
    <property type="entry name" value="S-adenosyl-L-methionine-dependent methyltransferases"/>
    <property type="match status" value="1"/>
</dbReference>
<proteinExistence type="predicted"/>
<evidence type="ECO:0000259" key="1">
    <source>
        <dbReference type="Pfam" id="PF13847"/>
    </source>
</evidence>
<dbReference type="AlphaFoldDB" id="A6TND7"/>
<dbReference type="InterPro" id="IPR050723">
    <property type="entry name" value="CFA/CMAS"/>
</dbReference>
<protein>
    <submittedName>
        <fullName evidence="2">Cyclopropane-fatty-acyl-phospholipid synthase</fullName>
    </submittedName>
</protein>
<dbReference type="CDD" id="cd02440">
    <property type="entry name" value="AdoMet_MTases"/>
    <property type="match status" value="1"/>
</dbReference>
<dbReference type="EMBL" id="CP000724">
    <property type="protein sequence ID" value="ABR47705.1"/>
    <property type="molecule type" value="Genomic_DNA"/>
</dbReference>
<dbReference type="RefSeq" id="WP_012062743.1">
    <property type="nucleotide sequence ID" value="NC_009633.1"/>
</dbReference>
<dbReference type="OrthoDB" id="9791837at2"/>
<dbReference type="InterPro" id="IPR029063">
    <property type="entry name" value="SAM-dependent_MTases_sf"/>
</dbReference>
<gene>
    <name evidence="2" type="ordered locus">Amet_1511</name>
</gene>
<dbReference type="PANTHER" id="PTHR43667:SF2">
    <property type="entry name" value="FATTY ACID C-METHYL TRANSFERASE"/>
    <property type="match status" value="1"/>
</dbReference>
<accession>A6TND7</accession>
<sequence>MRDVEKIVYWKDAWEKKKMDTKKSEVFWDNRAAFFNTKVSLEKNESSDIIDLLLKKEMLHEEMSVLDIGCGPGKHTIPMARIVKKITALDISENMLNHLQNNAKKMNLDNIKTLKKDWKDIDLEKEGWNKAFDFVFASMTPGVFDFNTLEKMTKASKNYCFLSGFVDREDSIFDEVEAEISKIYSLEKRKDKKVYYAFNVLWHLGYTPEVFYLNREWEDIRTVEETWQLYVDKISMQVELKEEEKMYIKEELKKHQNNGKVKEKTKVKIGVLTWSV</sequence>
<dbReference type="HOGENOM" id="CLU_060275_2_0_9"/>
<dbReference type="KEGG" id="amt:Amet_1511"/>
<name>A6TND7_ALKMQ</name>
<dbReference type="Proteomes" id="UP000001572">
    <property type="component" value="Chromosome"/>
</dbReference>
<feature type="domain" description="Methyltransferase" evidence="1">
    <location>
        <begin position="60"/>
        <end position="157"/>
    </location>
</feature>
<organism evidence="2 3">
    <name type="scientific">Alkaliphilus metalliredigens (strain QYMF)</name>
    <dbReference type="NCBI Taxonomy" id="293826"/>
    <lineage>
        <taxon>Bacteria</taxon>
        <taxon>Bacillati</taxon>
        <taxon>Bacillota</taxon>
        <taxon>Clostridia</taxon>
        <taxon>Peptostreptococcales</taxon>
        <taxon>Natronincolaceae</taxon>
        <taxon>Alkaliphilus</taxon>
    </lineage>
</organism>
<dbReference type="Gene3D" id="3.40.50.150">
    <property type="entry name" value="Vaccinia Virus protein VP39"/>
    <property type="match status" value="1"/>
</dbReference>
<keyword evidence="3" id="KW-1185">Reference proteome</keyword>
<dbReference type="eggNOG" id="COG2230">
    <property type="taxonomic scope" value="Bacteria"/>
</dbReference>
<evidence type="ECO:0000313" key="2">
    <source>
        <dbReference type="EMBL" id="ABR47705.1"/>
    </source>
</evidence>
<reference evidence="3" key="1">
    <citation type="journal article" date="2016" name="Genome Announc.">
        <title>Complete genome sequence of Alkaliphilus metalliredigens strain QYMF, an alkaliphilic and metal-reducing bacterium isolated from borax-contaminated leachate ponds.</title>
        <authorList>
            <person name="Hwang C."/>
            <person name="Copeland A."/>
            <person name="Lucas S."/>
            <person name="Lapidus A."/>
            <person name="Barry K."/>
            <person name="Detter J.C."/>
            <person name="Glavina Del Rio T."/>
            <person name="Hammon N."/>
            <person name="Israni S."/>
            <person name="Dalin E."/>
            <person name="Tice H."/>
            <person name="Pitluck S."/>
            <person name="Chertkov O."/>
            <person name="Brettin T."/>
            <person name="Bruce D."/>
            <person name="Han C."/>
            <person name="Schmutz J."/>
            <person name="Larimer F."/>
            <person name="Land M.L."/>
            <person name="Hauser L."/>
            <person name="Kyrpides N."/>
            <person name="Mikhailova N."/>
            <person name="Ye Q."/>
            <person name="Zhou J."/>
            <person name="Richardson P."/>
            <person name="Fields M.W."/>
        </authorList>
    </citation>
    <scope>NUCLEOTIDE SEQUENCE [LARGE SCALE GENOMIC DNA]</scope>
    <source>
        <strain evidence="3">QYMF</strain>
    </source>
</reference>
<dbReference type="PANTHER" id="PTHR43667">
    <property type="entry name" value="CYCLOPROPANE-FATTY-ACYL-PHOSPHOLIPID SYNTHASE"/>
    <property type="match status" value="1"/>
</dbReference>